<gene>
    <name evidence="2" type="ORF">METZ01_LOCUS314760</name>
</gene>
<proteinExistence type="predicted"/>
<keyword evidence="1" id="KW-0472">Membrane</keyword>
<accession>A0A382NLD0</accession>
<feature type="non-terminal residue" evidence="2">
    <location>
        <position position="28"/>
    </location>
</feature>
<evidence type="ECO:0000256" key="1">
    <source>
        <dbReference type="SAM" id="Phobius"/>
    </source>
</evidence>
<protein>
    <submittedName>
        <fullName evidence="2">Uncharacterized protein</fullName>
    </submittedName>
</protein>
<dbReference type="GO" id="GO:0045227">
    <property type="term" value="P:capsule polysaccharide biosynthetic process"/>
    <property type="evidence" value="ECO:0007669"/>
    <property type="project" value="InterPro"/>
</dbReference>
<keyword evidence="1" id="KW-1133">Transmembrane helix</keyword>
<evidence type="ECO:0000313" key="2">
    <source>
        <dbReference type="EMBL" id="SVC61906.1"/>
    </source>
</evidence>
<dbReference type="AlphaFoldDB" id="A0A382NLD0"/>
<sequence>MVLSLFLTETLGVTAGGIIVPGYIAMNL</sequence>
<dbReference type="InterPro" id="IPR008338">
    <property type="entry name" value="Capsule_biosynth_CapC"/>
</dbReference>
<reference evidence="2" key="1">
    <citation type="submission" date="2018-05" db="EMBL/GenBank/DDBJ databases">
        <authorList>
            <person name="Lanie J.A."/>
            <person name="Ng W.-L."/>
            <person name="Kazmierczak K.M."/>
            <person name="Andrzejewski T.M."/>
            <person name="Davidsen T.M."/>
            <person name="Wayne K.J."/>
            <person name="Tettelin H."/>
            <person name="Glass J.I."/>
            <person name="Rusch D."/>
            <person name="Podicherti R."/>
            <person name="Tsui H.-C.T."/>
            <person name="Winkler M.E."/>
        </authorList>
    </citation>
    <scope>NUCLEOTIDE SEQUENCE</scope>
</reference>
<dbReference type="Pfam" id="PF14102">
    <property type="entry name" value="Caps_synth_CapC"/>
    <property type="match status" value="1"/>
</dbReference>
<feature type="transmembrane region" description="Helical" evidence="1">
    <location>
        <begin position="6"/>
        <end position="26"/>
    </location>
</feature>
<dbReference type="GO" id="GO:0016020">
    <property type="term" value="C:membrane"/>
    <property type="evidence" value="ECO:0007669"/>
    <property type="project" value="InterPro"/>
</dbReference>
<organism evidence="2">
    <name type="scientific">marine metagenome</name>
    <dbReference type="NCBI Taxonomy" id="408172"/>
    <lineage>
        <taxon>unclassified sequences</taxon>
        <taxon>metagenomes</taxon>
        <taxon>ecological metagenomes</taxon>
    </lineage>
</organism>
<keyword evidence="1" id="KW-0812">Transmembrane</keyword>
<dbReference type="EMBL" id="UINC01101246">
    <property type="protein sequence ID" value="SVC61906.1"/>
    <property type="molecule type" value="Genomic_DNA"/>
</dbReference>
<name>A0A382NLD0_9ZZZZ</name>